<evidence type="ECO:0000313" key="3">
    <source>
        <dbReference type="Proteomes" id="UP000887159"/>
    </source>
</evidence>
<evidence type="ECO:0000256" key="1">
    <source>
        <dbReference type="SAM" id="MobiDB-lite"/>
    </source>
</evidence>
<feature type="region of interest" description="Disordered" evidence="1">
    <location>
        <begin position="15"/>
        <end position="37"/>
    </location>
</feature>
<protein>
    <submittedName>
        <fullName evidence="2">Uncharacterized protein</fullName>
    </submittedName>
</protein>
<reference evidence="2" key="1">
    <citation type="submission" date="2020-08" db="EMBL/GenBank/DDBJ databases">
        <title>Multicomponent nature underlies the extraordinary mechanical properties of spider dragline silk.</title>
        <authorList>
            <person name="Kono N."/>
            <person name="Nakamura H."/>
            <person name="Mori M."/>
            <person name="Yoshida Y."/>
            <person name="Ohtoshi R."/>
            <person name="Malay A.D."/>
            <person name="Moran D.A.P."/>
            <person name="Tomita M."/>
            <person name="Numata K."/>
            <person name="Arakawa K."/>
        </authorList>
    </citation>
    <scope>NUCLEOTIDE SEQUENCE</scope>
</reference>
<name>A0A8X7BLN4_TRICX</name>
<accession>A0A8X7BLN4</accession>
<comment type="caution">
    <text evidence="2">The sequence shown here is derived from an EMBL/GenBank/DDBJ whole genome shotgun (WGS) entry which is preliminary data.</text>
</comment>
<gene>
    <name evidence="2" type="ORF">TNCV_28061</name>
</gene>
<dbReference type="Proteomes" id="UP000887159">
    <property type="component" value="Unassembled WGS sequence"/>
</dbReference>
<organism evidence="2 3">
    <name type="scientific">Trichonephila clavipes</name>
    <name type="common">Golden silk orbweaver</name>
    <name type="synonym">Nephila clavipes</name>
    <dbReference type="NCBI Taxonomy" id="2585209"/>
    <lineage>
        <taxon>Eukaryota</taxon>
        <taxon>Metazoa</taxon>
        <taxon>Ecdysozoa</taxon>
        <taxon>Arthropoda</taxon>
        <taxon>Chelicerata</taxon>
        <taxon>Arachnida</taxon>
        <taxon>Araneae</taxon>
        <taxon>Araneomorphae</taxon>
        <taxon>Entelegynae</taxon>
        <taxon>Araneoidea</taxon>
        <taxon>Nephilidae</taxon>
        <taxon>Trichonephila</taxon>
    </lineage>
</organism>
<dbReference type="EMBL" id="BMAU01021437">
    <property type="protein sequence ID" value="GFY36601.1"/>
    <property type="molecule type" value="Genomic_DNA"/>
</dbReference>
<proteinExistence type="predicted"/>
<sequence length="210" mass="23644">MLSYTRAFGNGPRNFVPWSSEEDDALAGTPSPKTTPHQRLLTDLTCISSLHGKPLVVLGSNSWHASHDPIPCPLGYRGHHIFIEESVEDGKRSGCPHTSSTSENIDKVYVMVRKNRLQTIAESFGISSASLSMDTMDLNMHEVGQHITSRMLNVDQSVDVVKSISQVELKDRAKKGFKKCFDELYKPWQKCVVTQGSYFEKVDVFHQFNW</sequence>
<dbReference type="AlphaFoldDB" id="A0A8X7BLN4"/>
<keyword evidence="3" id="KW-1185">Reference proteome</keyword>
<evidence type="ECO:0000313" key="2">
    <source>
        <dbReference type="EMBL" id="GFY36601.1"/>
    </source>
</evidence>